<dbReference type="PANTHER" id="PTHR34606:SF15">
    <property type="entry name" value="BON DOMAIN-CONTAINING PROTEIN"/>
    <property type="match status" value="1"/>
</dbReference>
<dbReference type="Proteomes" id="UP000545037">
    <property type="component" value="Unassembled WGS sequence"/>
</dbReference>
<dbReference type="EMBL" id="JACHOR010000006">
    <property type="protein sequence ID" value="MBB5747562.1"/>
    <property type="molecule type" value="Genomic_DNA"/>
</dbReference>
<feature type="domain" description="BON" evidence="1">
    <location>
        <begin position="2"/>
        <end position="70"/>
    </location>
</feature>
<dbReference type="AlphaFoldDB" id="A0A7W9CKZ0"/>
<feature type="domain" description="BON" evidence="1">
    <location>
        <begin position="148"/>
        <end position="216"/>
    </location>
</feature>
<proteinExistence type="predicted"/>
<name>A0A7W9CKZ0_9CAUL</name>
<dbReference type="InterPro" id="IPR051686">
    <property type="entry name" value="Lipoprotein_DolP"/>
</dbReference>
<dbReference type="InterPro" id="IPR014004">
    <property type="entry name" value="Transpt-assoc_nodulatn_dom_bac"/>
</dbReference>
<organism evidence="2 3">
    <name type="scientific">Brevundimonas variabilis</name>
    <dbReference type="NCBI Taxonomy" id="74312"/>
    <lineage>
        <taxon>Bacteria</taxon>
        <taxon>Pseudomonadati</taxon>
        <taxon>Pseudomonadota</taxon>
        <taxon>Alphaproteobacteria</taxon>
        <taxon>Caulobacterales</taxon>
        <taxon>Caulobacteraceae</taxon>
        <taxon>Brevundimonas</taxon>
    </lineage>
</organism>
<protein>
    <submittedName>
        <fullName evidence="2">Osmotically-inducible protein OsmY</fullName>
    </submittedName>
</protein>
<keyword evidence="3" id="KW-1185">Reference proteome</keyword>
<dbReference type="Gene3D" id="3.30.1340.30">
    <property type="match status" value="3"/>
</dbReference>
<dbReference type="Pfam" id="PF04972">
    <property type="entry name" value="BON"/>
    <property type="match status" value="3"/>
</dbReference>
<comment type="caution">
    <text evidence="2">The sequence shown here is derived from an EMBL/GenBank/DDBJ whole genome shotgun (WGS) entry which is preliminary data.</text>
</comment>
<dbReference type="RefSeq" id="WP_183214551.1">
    <property type="nucleotide sequence ID" value="NZ_JACHOR010000006.1"/>
</dbReference>
<evidence type="ECO:0000313" key="3">
    <source>
        <dbReference type="Proteomes" id="UP000545037"/>
    </source>
</evidence>
<dbReference type="PANTHER" id="PTHR34606">
    <property type="entry name" value="BON DOMAIN-CONTAINING PROTEIN"/>
    <property type="match status" value="1"/>
</dbReference>
<gene>
    <name evidence="2" type="ORF">GGR13_003190</name>
</gene>
<dbReference type="InterPro" id="IPR007055">
    <property type="entry name" value="BON_dom"/>
</dbReference>
<sequence length="216" mass="23690">MKNKTLQERVETELSWDPRLDATSIGVSANDGVITLSGSVANYAEKLDAEQTALRVRGVHGVAENIDVRPFGDVGLDDDEIAKRAISSLEWDVMVPDKSIQLVVEDGYVTLTGEVEWDFQRAAAARAIHRLYGVRQITNDITLKNRIQPEDVHKLIKDALERQGQIEAGNIKVSIDGGKVNLTGHVKSWPERSVIEHAAWAAPGVYAVNDQTIVAA</sequence>
<evidence type="ECO:0000313" key="2">
    <source>
        <dbReference type="EMBL" id="MBB5747562.1"/>
    </source>
</evidence>
<reference evidence="2 3" key="1">
    <citation type="submission" date="2020-08" db="EMBL/GenBank/DDBJ databases">
        <title>Genomic Encyclopedia of Type Strains, Phase IV (KMG-IV): sequencing the most valuable type-strain genomes for metagenomic binning, comparative biology and taxonomic classification.</title>
        <authorList>
            <person name="Goeker M."/>
        </authorList>
    </citation>
    <scope>NUCLEOTIDE SEQUENCE [LARGE SCALE GENOMIC DNA]</scope>
    <source>
        <strain evidence="2 3">DSM 4737</strain>
    </source>
</reference>
<dbReference type="PROSITE" id="PS50914">
    <property type="entry name" value="BON"/>
    <property type="match status" value="3"/>
</dbReference>
<dbReference type="SMART" id="SM00749">
    <property type="entry name" value="BON"/>
    <property type="match status" value="3"/>
</dbReference>
<feature type="domain" description="BON" evidence="1">
    <location>
        <begin position="77"/>
        <end position="145"/>
    </location>
</feature>
<accession>A0A7W9CKZ0</accession>
<evidence type="ECO:0000259" key="1">
    <source>
        <dbReference type="PROSITE" id="PS50914"/>
    </source>
</evidence>